<organism evidence="1 2">
    <name type="scientific">Peronosclerospora sorghi</name>
    <dbReference type="NCBI Taxonomy" id="230839"/>
    <lineage>
        <taxon>Eukaryota</taxon>
        <taxon>Sar</taxon>
        <taxon>Stramenopiles</taxon>
        <taxon>Oomycota</taxon>
        <taxon>Peronosporomycetes</taxon>
        <taxon>Peronosporales</taxon>
        <taxon>Peronosporaceae</taxon>
        <taxon>Peronosclerospora</taxon>
    </lineage>
</organism>
<name>A0ACC0WF27_9STRA</name>
<dbReference type="EMBL" id="CM047581">
    <property type="protein sequence ID" value="KAI9916311.1"/>
    <property type="molecule type" value="Genomic_DNA"/>
</dbReference>
<evidence type="ECO:0000313" key="1">
    <source>
        <dbReference type="EMBL" id="KAI9916311.1"/>
    </source>
</evidence>
<dbReference type="Proteomes" id="UP001163321">
    <property type="component" value="Chromosome 2"/>
</dbReference>
<keyword evidence="2" id="KW-1185">Reference proteome</keyword>
<accession>A0ACC0WF27</accession>
<comment type="caution">
    <text evidence="1">The sequence shown here is derived from an EMBL/GenBank/DDBJ whole genome shotgun (WGS) entry which is preliminary data.</text>
</comment>
<evidence type="ECO:0000313" key="2">
    <source>
        <dbReference type="Proteomes" id="UP001163321"/>
    </source>
</evidence>
<sequence>MVQWMKKTSSANAVMVQLNSVYNDEVLATMIIEANQVGKTKGLQRDCKRSSCIFGKARKSLPTTPSCGSSSITRKPKI</sequence>
<protein>
    <submittedName>
        <fullName evidence="1">Uncharacterized protein</fullName>
    </submittedName>
</protein>
<reference evidence="1 2" key="1">
    <citation type="journal article" date="2022" name="bioRxiv">
        <title>The genome of the oomycete Peronosclerospora sorghi, a cosmopolitan pathogen of maize and sorghum, is inflated with dispersed pseudogenes.</title>
        <authorList>
            <person name="Fletcher K."/>
            <person name="Martin F."/>
            <person name="Isakeit T."/>
            <person name="Cavanaugh K."/>
            <person name="Magill C."/>
            <person name="Michelmore R."/>
        </authorList>
    </citation>
    <scope>NUCLEOTIDE SEQUENCE [LARGE SCALE GENOMIC DNA]</scope>
    <source>
        <strain evidence="1">P6</strain>
    </source>
</reference>
<gene>
    <name evidence="1" type="ORF">PsorP6_016742</name>
</gene>
<proteinExistence type="predicted"/>